<evidence type="ECO:0000256" key="7">
    <source>
        <dbReference type="ARBA" id="ARBA00023004"/>
    </source>
</evidence>
<keyword evidence="4" id="KW-0479">Metal-binding</keyword>
<keyword evidence="6" id="KW-0560">Oxidoreductase</keyword>
<proteinExistence type="inferred from homology"/>
<feature type="domain" description="Dyp-type peroxidase C-terminal" evidence="10">
    <location>
        <begin position="359"/>
        <end position="544"/>
    </location>
</feature>
<comment type="caution">
    <text evidence="12">The sequence shown here is derived from an EMBL/GenBank/DDBJ whole genome shotgun (WGS) entry which is preliminary data.</text>
</comment>
<keyword evidence="3" id="KW-0349">Heme</keyword>
<dbReference type="InterPro" id="IPR048328">
    <property type="entry name" value="Dyp_perox_C"/>
</dbReference>
<evidence type="ECO:0000256" key="2">
    <source>
        <dbReference type="ARBA" id="ARBA00022559"/>
    </source>
</evidence>
<evidence type="ECO:0000256" key="9">
    <source>
        <dbReference type="SAM" id="MobiDB-lite"/>
    </source>
</evidence>
<dbReference type="Pfam" id="PF20628">
    <property type="entry name" value="Dyp_perox_C"/>
    <property type="match status" value="1"/>
</dbReference>
<evidence type="ECO:0000256" key="1">
    <source>
        <dbReference type="ARBA" id="ARBA00001970"/>
    </source>
</evidence>
<gene>
    <name evidence="12" type="ORF">GCM10009789_02770</name>
</gene>
<dbReference type="PANTHER" id="PTHR30521:SF4">
    <property type="entry name" value="DEFERROCHELATASE"/>
    <property type="match status" value="1"/>
</dbReference>
<evidence type="ECO:0000256" key="3">
    <source>
        <dbReference type="ARBA" id="ARBA00022617"/>
    </source>
</evidence>
<accession>A0ABN2C7G6</accession>
<keyword evidence="7" id="KW-0408">Iron</keyword>
<reference evidence="12 13" key="1">
    <citation type="journal article" date="2019" name="Int. J. Syst. Evol. Microbiol.">
        <title>The Global Catalogue of Microorganisms (GCM) 10K type strain sequencing project: providing services to taxonomists for standard genome sequencing and annotation.</title>
        <authorList>
            <consortium name="The Broad Institute Genomics Platform"/>
            <consortium name="The Broad Institute Genome Sequencing Center for Infectious Disease"/>
            <person name="Wu L."/>
            <person name="Ma J."/>
        </authorList>
    </citation>
    <scope>NUCLEOTIDE SEQUENCE [LARGE SCALE GENOMIC DNA]</scope>
    <source>
        <strain evidence="12 13">JCM 14969</strain>
    </source>
</reference>
<dbReference type="EMBL" id="BAAAOS010000005">
    <property type="protein sequence ID" value="GAA1552624.1"/>
    <property type="molecule type" value="Genomic_DNA"/>
</dbReference>
<keyword evidence="2 12" id="KW-0575">Peroxidase</keyword>
<dbReference type="InterPro" id="IPR006314">
    <property type="entry name" value="Dyp_peroxidase"/>
</dbReference>
<dbReference type="SUPFAM" id="SSF54909">
    <property type="entry name" value="Dimeric alpha+beta barrel"/>
    <property type="match status" value="1"/>
</dbReference>
<organism evidence="12 13">
    <name type="scientific">Kribbella sancticallisti</name>
    <dbReference type="NCBI Taxonomy" id="460087"/>
    <lineage>
        <taxon>Bacteria</taxon>
        <taxon>Bacillati</taxon>
        <taxon>Actinomycetota</taxon>
        <taxon>Actinomycetes</taxon>
        <taxon>Propionibacteriales</taxon>
        <taxon>Kribbellaceae</taxon>
        <taxon>Kribbella</taxon>
    </lineage>
</organism>
<sequence>MNGDAANALAALGETQTALLSGIELPASSGGAPATPPIEASPGGASPGGAGARLGRAAAEPIGAEAVGAEGAEAAGETTPAAGDRRPRALAGEPVYDAEAAADIQGNIVPGFNKDHQQFLFLRFGDVDGAREWVGWLAPRITAMDEVLDFRREFRALRLRLGVREPGLRATWTAVAFSFPAITALAGDTDARTFGEQSFRQGLAERSTYLGDPTDPAHRGHRANWVVGGPDNEADALVIVAADDPEDLTASVDEILDHASAHGITLLHGQRGDTLPGNLQGHEHFGFKDGISQPGVRGRRATSPDDHLTPRFLDADDPHAELFAKPGQPLVWPGQFLLGEPRQHHQDPTIPAPPTKAFPKWARRGSYLVCRRLDQDVVGFWEMAATAAAAMGTTPVRLASMLVGRWPSGAPLLRSPDADDAALAGDEFANNHFLFDDETRPSALVDLPGYPGDTHQPATGDLLGQVCPFAAHIRKVHPRDSGTDFGTPADTFLRLMLRRGIPYGEPIAGVADPSPELEAAERGLLFAAYMASIEDQFEFVTRRWANSPVQPNVGGVDPIIGQRDLRGDRRRTVALPAADGSTTTIELADDLVTPTGGGYFFAPPISALRGPLATG</sequence>
<dbReference type="InterPro" id="IPR011008">
    <property type="entry name" value="Dimeric_a/b-barrel"/>
</dbReference>
<dbReference type="Proteomes" id="UP001500393">
    <property type="component" value="Unassembled WGS sequence"/>
</dbReference>
<evidence type="ECO:0000256" key="8">
    <source>
        <dbReference type="ARBA" id="ARBA00025737"/>
    </source>
</evidence>
<protein>
    <submittedName>
        <fullName evidence="12">Dyp-type peroxidase</fullName>
    </submittedName>
</protein>
<evidence type="ECO:0000313" key="12">
    <source>
        <dbReference type="EMBL" id="GAA1552624.1"/>
    </source>
</evidence>
<evidence type="ECO:0000259" key="11">
    <source>
        <dbReference type="Pfam" id="PF21105"/>
    </source>
</evidence>
<evidence type="ECO:0000313" key="13">
    <source>
        <dbReference type="Proteomes" id="UP001500393"/>
    </source>
</evidence>
<dbReference type="GO" id="GO:0004601">
    <property type="term" value="F:peroxidase activity"/>
    <property type="evidence" value="ECO:0007669"/>
    <property type="project" value="UniProtKB-KW"/>
</dbReference>
<evidence type="ECO:0000256" key="4">
    <source>
        <dbReference type="ARBA" id="ARBA00022723"/>
    </source>
</evidence>
<feature type="region of interest" description="Disordered" evidence="9">
    <location>
        <begin position="23"/>
        <end position="57"/>
    </location>
</feature>
<evidence type="ECO:0000256" key="6">
    <source>
        <dbReference type="ARBA" id="ARBA00023002"/>
    </source>
</evidence>
<name>A0ABN2C7G6_9ACTN</name>
<dbReference type="RefSeq" id="WP_344208840.1">
    <property type="nucleotide sequence ID" value="NZ_BAAAOS010000005.1"/>
</dbReference>
<keyword evidence="13" id="KW-1185">Reference proteome</keyword>
<dbReference type="PANTHER" id="PTHR30521">
    <property type="entry name" value="DEFERROCHELATASE/PEROXIDASE"/>
    <property type="match status" value="1"/>
</dbReference>
<dbReference type="NCBIfam" id="TIGR01413">
    <property type="entry name" value="Dyp_perox_fam"/>
    <property type="match status" value="1"/>
</dbReference>
<comment type="cofactor">
    <cofactor evidence="1">
        <name>heme b</name>
        <dbReference type="ChEBI" id="CHEBI:60344"/>
    </cofactor>
</comment>
<feature type="region of interest" description="Disordered" evidence="9">
    <location>
        <begin position="287"/>
        <end position="310"/>
    </location>
</feature>
<evidence type="ECO:0000256" key="5">
    <source>
        <dbReference type="ARBA" id="ARBA00022729"/>
    </source>
</evidence>
<keyword evidence="5" id="KW-0732">Signal</keyword>
<dbReference type="PROSITE" id="PS51404">
    <property type="entry name" value="DYP_PEROXIDASE"/>
    <property type="match status" value="1"/>
</dbReference>
<feature type="domain" description="DyP dimeric alpha+beta barrel" evidence="11">
    <location>
        <begin position="103"/>
        <end position="259"/>
    </location>
</feature>
<dbReference type="Pfam" id="PF21105">
    <property type="entry name" value="DyP_N"/>
    <property type="match status" value="1"/>
</dbReference>
<evidence type="ECO:0000259" key="10">
    <source>
        <dbReference type="Pfam" id="PF20628"/>
    </source>
</evidence>
<dbReference type="InterPro" id="IPR049509">
    <property type="entry name" value="DyP_N"/>
</dbReference>
<comment type="similarity">
    <text evidence="8">Belongs to the DyP-type peroxidase family.</text>
</comment>